<protein>
    <submittedName>
        <fullName evidence="1">Uncharacterized protein</fullName>
    </submittedName>
</protein>
<dbReference type="Proteomes" id="UP001523219">
    <property type="component" value="Unassembled WGS sequence"/>
</dbReference>
<comment type="caution">
    <text evidence="1">The sequence shown here is derived from an EMBL/GenBank/DDBJ whole genome shotgun (WGS) entry which is preliminary data.</text>
</comment>
<gene>
    <name evidence="1" type="ORF">NGF19_17735</name>
</gene>
<evidence type="ECO:0000313" key="2">
    <source>
        <dbReference type="Proteomes" id="UP001523219"/>
    </source>
</evidence>
<name>A0ABT0ZGA3_9ACTN</name>
<dbReference type="RefSeq" id="WP_252425922.1">
    <property type="nucleotide sequence ID" value="NZ_JAMWMR010000015.1"/>
</dbReference>
<accession>A0ABT0ZGA3</accession>
<dbReference type="EMBL" id="JAMWMR010000015">
    <property type="protein sequence ID" value="MCN9242614.1"/>
    <property type="molecule type" value="Genomic_DNA"/>
</dbReference>
<sequence>MFVGDVDPEGSAGEAFSIGIRWVDALCDVFKTLGDLSDPLRVEWGFLLPSDGGSASEFFRAAPLSRCASLIHWVNDGWVGSASRAAWYRASGGAVPPAWAIDKIRTQLVGRQTTSSGHSRQVLL</sequence>
<proteinExistence type="predicted"/>
<organism evidence="1 2">
    <name type="scientific">Streptomyces macrolidinus</name>
    <dbReference type="NCBI Taxonomy" id="2952607"/>
    <lineage>
        <taxon>Bacteria</taxon>
        <taxon>Bacillati</taxon>
        <taxon>Actinomycetota</taxon>
        <taxon>Actinomycetes</taxon>
        <taxon>Kitasatosporales</taxon>
        <taxon>Streptomycetaceae</taxon>
        <taxon>Streptomyces</taxon>
    </lineage>
</organism>
<reference evidence="1 2" key="1">
    <citation type="submission" date="2022-05" db="EMBL/GenBank/DDBJ databases">
        <title>Streptomyces sp. nov. RY43-2 isolated from soil of a peat swamp forest.</title>
        <authorList>
            <person name="Kanchanasin P."/>
            <person name="Tanasupawat S."/>
            <person name="Phongsopitanun W."/>
        </authorList>
    </citation>
    <scope>NUCLEOTIDE SEQUENCE [LARGE SCALE GENOMIC DNA]</scope>
    <source>
        <strain evidence="1 2">RY43-2</strain>
    </source>
</reference>
<keyword evidence="2" id="KW-1185">Reference proteome</keyword>
<evidence type="ECO:0000313" key="1">
    <source>
        <dbReference type="EMBL" id="MCN9242614.1"/>
    </source>
</evidence>